<dbReference type="InterPro" id="IPR023753">
    <property type="entry name" value="FAD/NAD-binding_dom"/>
</dbReference>
<evidence type="ECO:0000256" key="2">
    <source>
        <dbReference type="ARBA" id="ARBA00007532"/>
    </source>
</evidence>
<evidence type="ECO:0000256" key="5">
    <source>
        <dbReference type="ARBA" id="ARBA00023027"/>
    </source>
</evidence>
<dbReference type="InterPro" id="IPR016156">
    <property type="entry name" value="FAD/NAD-linked_Rdtase_dimer_sf"/>
</dbReference>
<dbReference type="PIRSF" id="PIRSF000350">
    <property type="entry name" value="Mercury_reductase_MerA"/>
    <property type="match status" value="1"/>
</dbReference>
<dbReference type="RefSeq" id="WP_317711909.1">
    <property type="nucleotide sequence ID" value="NZ_JAWLUM010000001.1"/>
</dbReference>
<evidence type="ECO:0000256" key="1">
    <source>
        <dbReference type="ARBA" id="ARBA00001974"/>
    </source>
</evidence>
<dbReference type="SUPFAM" id="SSF51905">
    <property type="entry name" value="FAD/NAD(P)-binding domain"/>
    <property type="match status" value="1"/>
</dbReference>
<gene>
    <name evidence="8" type="ORF">R4198_01900</name>
</gene>
<accession>A0ABU4EP45</accession>
<evidence type="ECO:0000259" key="7">
    <source>
        <dbReference type="Pfam" id="PF07992"/>
    </source>
</evidence>
<dbReference type="InterPro" id="IPR036188">
    <property type="entry name" value="FAD/NAD-bd_sf"/>
</dbReference>
<evidence type="ECO:0000256" key="4">
    <source>
        <dbReference type="ARBA" id="ARBA00022827"/>
    </source>
</evidence>
<evidence type="ECO:0000259" key="6">
    <source>
        <dbReference type="Pfam" id="PF02852"/>
    </source>
</evidence>
<dbReference type="EC" id="1.-.-.-" evidence="8"/>
<evidence type="ECO:0000313" key="8">
    <source>
        <dbReference type="EMBL" id="MDV7132432.1"/>
    </source>
</evidence>
<dbReference type="InterPro" id="IPR050151">
    <property type="entry name" value="Class-I_Pyr_Nuc-Dis_Oxidored"/>
</dbReference>
<keyword evidence="4" id="KW-0274">FAD</keyword>
<evidence type="ECO:0000256" key="3">
    <source>
        <dbReference type="ARBA" id="ARBA00022630"/>
    </source>
</evidence>
<keyword evidence="3" id="KW-0285">Flavoprotein</keyword>
<dbReference type="EMBL" id="JAWLUM010000001">
    <property type="protein sequence ID" value="MDV7132432.1"/>
    <property type="molecule type" value="Genomic_DNA"/>
</dbReference>
<evidence type="ECO:0000313" key="9">
    <source>
        <dbReference type="Proteomes" id="UP001185792"/>
    </source>
</evidence>
<proteinExistence type="inferred from homology"/>
<dbReference type="PRINTS" id="PR00411">
    <property type="entry name" value="PNDRDTASEI"/>
</dbReference>
<keyword evidence="9" id="KW-1185">Reference proteome</keyword>
<comment type="similarity">
    <text evidence="2">Belongs to the class-I pyridine nucleotide-disulfide oxidoreductase family.</text>
</comment>
<dbReference type="Pfam" id="PF02852">
    <property type="entry name" value="Pyr_redox_dim"/>
    <property type="match status" value="1"/>
</dbReference>
<sequence>MTESTAETDSSITEYDVIVIGGGPAGEVAAQYATAGSDRTAAIVEHELLGGECSYWACMPSKALLRPIEVHAAASNLEGIKVGEKLNPEELLRRRDTWVSQYEDGGQEKWATGLDISVLRGHGVISGERTVTVDNGGQCQTVRARLAVIVATGSTAVIPDLFADAQPWTSRDATGVREIPGSLIVVGGGVVACEAATWMAALGSKVTLLSRGSLLGKTEPFAGEMVAEALTAAGIDVRQHVDITEVRRPVSADTGIGRIHGDPATVVAGGEEITADEVLVATGRRPARSGIGLDDVDADAPWLFFVGDASEGPALTHWGKYQARNVGRLIAARADGRPDPAVPDGVPVPQVIFTDPQVASVGLTERQATDNGIDVTVAEIAFESVAGFGLLRDDAHGKARLVIDKAAGVIVGATFVGPEVDELVHAATIAIVGRVPVDTLWHAVPSYPTVSEVWLRLLESLPESQAGPPACGL</sequence>
<dbReference type="SUPFAM" id="SSF55424">
    <property type="entry name" value="FAD/NAD-linked reductases, dimerisation (C-terminal) domain"/>
    <property type="match status" value="1"/>
</dbReference>
<comment type="cofactor">
    <cofactor evidence="1">
        <name>FAD</name>
        <dbReference type="ChEBI" id="CHEBI:57692"/>
    </cofactor>
</comment>
<organism evidence="8 9">
    <name type="scientific">Williamsia marianensis</name>
    <dbReference type="NCBI Taxonomy" id="85044"/>
    <lineage>
        <taxon>Bacteria</taxon>
        <taxon>Bacillati</taxon>
        <taxon>Actinomycetota</taxon>
        <taxon>Actinomycetes</taxon>
        <taxon>Mycobacteriales</taxon>
        <taxon>Nocardiaceae</taxon>
        <taxon>Williamsia</taxon>
    </lineage>
</organism>
<reference evidence="8 9" key="1">
    <citation type="submission" date="2023-10" db="EMBL/GenBank/DDBJ databases">
        <title>Development of a sustainable strategy for remediation of hydrocarbon-contaminated territories based on the waste exchange concept.</title>
        <authorList>
            <person name="Krivoruchko A."/>
        </authorList>
    </citation>
    <scope>NUCLEOTIDE SEQUENCE [LARGE SCALE GENOMIC DNA]</scope>
    <source>
        <strain evidence="8 9">IEGM 1236</strain>
    </source>
</reference>
<dbReference type="PRINTS" id="PR00368">
    <property type="entry name" value="FADPNR"/>
</dbReference>
<dbReference type="Pfam" id="PF07992">
    <property type="entry name" value="Pyr_redox_2"/>
    <property type="match status" value="1"/>
</dbReference>
<keyword evidence="5" id="KW-0520">NAD</keyword>
<dbReference type="InterPro" id="IPR001100">
    <property type="entry name" value="Pyr_nuc-diS_OxRdtase"/>
</dbReference>
<keyword evidence="8" id="KW-0560">Oxidoreductase</keyword>
<dbReference type="Gene3D" id="3.30.390.30">
    <property type="match status" value="1"/>
</dbReference>
<dbReference type="Gene3D" id="3.50.50.60">
    <property type="entry name" value="FAD/NAD(P)-binding domain"/>
    <property type="match status" value="2"/>
</dbReference>
<dbReference type="InterPro" id="IPR004099">
    <property type="entry name" value="Pyr_nucl-diS_OxRdtase_dimer"/>
</dbReference>
<comment type="caution">
    <text evidence="8">The sequence shown here is derived from an EMBL/GenBank/DDBJ whole genome shotgun (WGS) entry which is preliminary data.</text>
</comment>
<feature type="domain" description="Pyridine nucleotide-disulphide oxidoreductase dimerisation" evidence="6">
    <location>
        <begin position="348"/>
        <end position="454"/>
    </location>
</feature>
<dbReference type="Proteomes" id="UP001185792">
    <property type="component" value="Unassembled WGS sequence"/>
</dbReference>
<name>A0ABU4EP45_WILMA</name>
<dbReference type="PANTHER" id="PTHR22912">
    <property type="entry name" value="DISULFIDE OXIDOREDUCTASE"/>
    <property type="match status" value="1"/>
</dbReference>
<dbReference type="PANTHER" id="PTHR22912:SF151">
    <property type="entry name" value="DIHYDROLIPOYL DEHYDROGENASE, MITOCHONDRIAL"/>
    <property type="match status" value="1"/>
</dbReference>
<feature type="domain" description="FAD/NAD(P)-binding" evidence="7">
    <location>
        <begin position="15"/>
        <end position="291"/>
    </location>
</feature>
<dbReference type="GO" id="GO:0016491">
    <property type="term" value="F:oxidoreductase activity"/>
    <property type="evidence" value="ECO:0007669"/>
    <property type="project" value="UniProtKB-KW"/>
</dbReference>
<protein>
    <submittedName>
        <fullName evidence="8">NAD(P)/FAD-dependent oxidoreductase</fullName>
        <ecNumber evidence="8">1.-.-.-</ecNumber>
    </submittedName>
</protein>